<feature type="coiled-coil region" evidence="1">
    <location>
        <begin position="157"/>
        <end position="193"/>
    </location>
</feature>
<reference evidence="5" key="1">
    <citation type="journal article" date="2022" name="Toxins">
        <title>Genomic Analysis of Sphingopyxis sp. USTB-05 for Biodegrading Cyanobacterial Hepatotoxins.</title>
        <authorList>
            <person name="Liu C."/>
            <person name="Xu Q."/>
            <person name="Zhao Z."/>
            <person name="Zhang H."/>
            <person name="Liu X."/>
            <person name="Yin C."/>
            <person name="Liu Y."/>
            <person name="Yan H."/>
        </authorList>
    </citation>
    <scope>NUCLEOTIDE SEQUENCE</scope>
    <source>
        <strain evidence="5">NBD5</strain>
    </source>
</reference>
<gene>
    <name evidence="5" type="ORF">LHA26_07980</name>
</gene>
<dbReference type="Gene3D" id="1.10.287.470">
    <property type="entry name" value="Helix hairpin bin"/>
    <property type="match status" value="1"/>
</dbReference>
<dbReference type="RefSeq" id="WP_252168178.1">
    <property type="nucleotide sequence ID" value="NZ_CP084930.1"/>
</dbReference>
<evidence type="ECO:0000313" key="5">
    <source>
        <dbReference type="EMBL" id="USI74375.1"/>
    </source>
</evidence>
<dbReference type="Proteomes" id="UP001056937">
    <property type="component" value="Chromosome 1"/>
</dbReference>
<keyword evidence="3" id="KW-0472">Membrane</keyword>
<dbReference type="Gene3D" id="2.40.30.170">
    <property type="match status" value="1"/>
</dbReference>
<dbReference type="SUPFAM" id="SSF111369">
    <property type="entry name" value="HlyD-like secretion proteins"/>
    <property type="match status" value="2"/>
</dbReference>
<name>A0ABY4XCG6_9SPHN</name>
<dbReference type="InterPro" id="IPR058634">
    <property type="entry name" value="AaeA-lik-b-barrel"/>
</dbReference>
<proteinExistence type="predicted"/>
<dbReference type="EMBL" id="CP084930">
    <property type="protein sequence ID" value="USI74375.1"/>
    <property type="molecule type" value="Genomic_DNA"/>
</dbReference>
<keyword evidence="1" id="KW-0175">Coiled coil</keyword>
<dbReference type="Pfam" id="PF25963">
    <property type="entry name" value="Beta-barrel_AAEA"/>
    <property type="match status" value="1"/>
</dbReference>
<sequence length="416" mass="44847">MADGSDERSSRDDEDRRARRTEGGDAGKDKKPKSDDRDDGDRDADKDGDDDQDGDGDQDGDQDKDGEDEGERKPPPYKRPIFWVVVGVIAAVLLIGGLLYWLHSRQYESTDDAFVDAHIVRLSAQVQGKLTHVAAADNRHVPAGALLATIEPQGPQASLAQARAQAAQAEAQIQQAEAQIVAARAQRDQAAAQARAPEAQAVKAAQDLQRYLALQRLDPQAVAGTQIDQAREQARSAAAQAAAARRQIDNADAQILVARRQAKAARAERAAAGAQVAQAQVTFGYLAIRAPVAGQVVNRNVNVGSYVSAGTQLLAIVPDELYVTANFKETQLAHMRRGQPVRIRVDAYPDVDFEGHVDSIQRGAGQAFGLLPPQNATGNYVKVVQRVPVRILFDHPDPHRYAIGPGMSVVPTVKVR</sequence>
<feature type="region of interest" description="Disordered" evidence="2">
    <location>
        <begin position="1"/>
        <end position="77"/>
    </location>
</feature>
<evidence type="ECO:0000259" key="4">
    <source>
        <dbReference type="Pfam" id="PF25963"/>
    </source>
</evidence>
<protein>
    <submittedName>
        <fullName evidence="5">HlyD family secretion protein</fullName>
    </submittedName>
</protein>
<keyword evidence="6" id="KW-1185">Reference proteome</keyword>
<feature type="domain" description="p-hydroxybenzoic acid efflux pump subunit AaeA-like beta-barrel" evidence="4">
    <location>
        <begin position="321"/>
        <end position="409"/>
    </location>
</feature>
<evidence type="ECO:0000256" key="3">
    <source>
        <dbReference type="SAM" id="Phobius"/>
    </source>
</evidence>
<evidence type="ECO:0000256" key="1">
    <source>
        <dbReference type="SAM" id="Coils"/>
    </source>
</evidence>
<dbReference type="PANTHER" id="PTHR30386">
    <property type="entry name" value="MEMBRANE FUSION SUBUNIT OF EMRAB-TOLC MULTIDRUG EFFLUX PUMP"/>
    <property type="match status" value="1"/>
</dbReference>
<keyword evidence="3" id="KW-1133">Transmembrane helix</keyword>
<keyword evidence="3" id="KW-0812">Transmembrane</keyword>
<evidence type="ECO:0000313" key="6">
    <source>
        <dbReference type="Proteomes" id="UP001056937"/>
    </source>
</evidence>
<dbReference type="Gene3D" id="2.40.50.100">
    <property type="match status" value="1"/>
</dbReference>
<evidence type="ECO:0000256" key="2">
    <source>
        <dbReference type="SAM" id="MobiDB-lite"/>
    </source>
</evidence>
<accession>A0ABY4XCG6</accession>
<feature type="coiled-coil region" evidence="1">
    <location>
        <begin position="227"/>
        <end position="268"/>
    </location>
</feature>
<organism evidence="5 6">
    <name type="scientific">Sphingomonas morindae</name>
    <dbReference type="NCBI Taxonomy" id="1541170"/>
    <lineage>
        <taxon>Bacteria</taxon>
        <taxon>Pseudomonadati</taxon>
        <taxon>Pseudomonadota</taxon>
        <taxon>Alphaproteobacteria</taxon>
        <taxon>Sphingomonadales</taxon>
        <taxon>Sphingomonadaceae</taxon>
        <taxon>Sphingomonas</taxon>
    </lineage>
</organism>
<feature type="compositionally biased region" description="Acidic residues" evidence="2">
    <location>
        <begin position="46"/>
        <end position="69"/>
    </location>
</feature>
<feature type="compositionally biased region" description="Basic and acidic residues" evidence="2">
    <location>
        <begin position="1"/>
        <end position="45"/>
    </location>
</feature>
<dbReference type="PANTHER" id="PTHR30386:SF24">
    <property type="entry name" value="MULTIDRUG RESISTANCE EFFLUX PUMP"/>
    <property type="match status" value="1"/>
</dbReference>
<dbReference type="InterPro" id="IPR050739">
    <property type="entry name" value="MFP"/>
</dbReference>
<feature type="transmembrane region" description="Helical" evidence="3">
    <location>
        <begin position="81"/>
        <end position="102"/>
    </location>
</feature>